<evidence type="ECO:0000256" key="4">
    <source>
        <dbReference type="ARBA" id="ARBA00022833"/>
    </source>
</evidence>
<evidence type="ECO:0000256" key="5">
    <source>
        <dbReference type="ARBA" id="ARBA00023002"/>
    </source>
</evidence>
<dbReference type="Pfam" id="PF00107">
    <property type="entry name" value="ADH_zinc_N"/>
    <property type="match status" value="1"/>
</dbReference>
<dbReference type="PANTHER" id="PTHR43161">
    <property type="entry name" value="SORBITOL DEHYDROGENASE"/>
    <property type="match status" value="1"/>
</dbReference>
<dbReference type="InterPro" id="IPR011032">
    <property type="entry name" value="GroES-like_sf"/>
</dbReference>
<accession>A0ABV9FF12</accession>
<dbReference type="Gene3D" id="3.90.180.10">
    <property type="entry name" value="Medium-chain alcohol dehydrogenases, catalytic domain"/>
    <property type="match status" value="1"/>
</dbReference>
<dbReference type="Gene3D" id="3.40.50.720">
    <property type="entry name" value="NAD(P)-binding Rossmann-like Domain"/>
    <property type="match status" value="1"/>
</dbReference>
<reference evidence="9" key="1">
    <citation type="journal article" date="2019" name="Int. J. Syst. Evol. Microbiol.">
        <title>The Global Catalogue of Microorganisms (GCM) 10K type strain sequencing project: providing services to taxonomists for standard genome sequencing and annotation.</title>
        <authorList>
            <consortium name="The Broad Institute Genomics Platform"/>
            <consortium name="The Broad Institute Genome Sequencing Center for Infectious Disease"/>
            <person name="Wu L."/>
            <person name="Ma J."/>
        </authorList>
    </citation>
    <scope>NUCLEOTIDE SEQUENCE [LARGE SCALE GENOMIC DNA]</scope>
    <source>
        <strain evidence="9">CCUG 49571</strain>
    </source>
</reference>
<dbReference type="PROSITE" id="PS00059">
    <property type="entry name" value="ADH_ZINC"/>
    <property type="match status" value="1"/>
</dbReference>
<comment type="similarity">
    <text evidence="2 6">Belongs to the zinc-containing alcohol dehydrogenase family.</text>
</comment>
<dbReference type="InterPro" id="IPR020843">
    <property type="entry name" value="ER"/>
</dbReference>
<dbReference type="EMBL" id="JBHSEP010000011">
    <property type="protein sequence ID" value="MFC4599788.1"/>
    <property type="molecule type" value="Genomic_DNA"/>
</dbReference>
<proteinExistence type="inferred from homology"/>
<comment type="cofactor">
    <cofactor evidence="1 6">
        <name>Zn(2+)</name>
        <dbReference type="ChEBI" id="CHEBI:29105"/>
    </cofactor>
</comment>
<sequence>MTITGKMKAAVLTKPGTIEIEERDIPACGPDQALVRVRAVGLCGSDVHYYEHGRIGPYVVEYPMILGHEAAGDVVAVGSEVRNVVPGQRVTIEPGVTCGRCAYCKAGQYNLCPDVEFLATPPYDGAFCEYIAIRADMLFPIPDTMSYEKAALIEPLSVGLHAVRRGELTTGETVVILGMGPIGMLALLAAKTAGAGRIIGVDLEAFRLERALQMGATDVVNLREEDAQASILRLTGGRKADLAIETAGNGRAAQSALQAVRRGGRVVLVGLPQENETPLGIPYIVDNEIDVRGVFRYRNTYPTGVAVMSGESIDLEPVITDRLPLEDTAAAFEKAIHEKHKTLKIVIQP</sequence>
<keyword evidence="4 6" id="KW-0862">Zinc</keyword>
<evidence type="ECO:0000313" key="8">
    <source>
        <dbReference type="EMBL" id="MFC4599788.1"/>
    </source>
</evidence>
<dbReference type="Proteomes" id="UP001596028">
    <property type="component" value="Unassembled WGS sequence"/>
</dbReference>
<evidence type="ECO:0000256" key="2">
    <source>
        <dbReference type="ARBA" id="ARBA00008072"/>
    </source>
</evidence>
<evidence type="ECO:0000256" key="1">
    <source>
        <dbReference type="ARBA" id="ARBA00001947"/>
    </source>
</evidence>
<dbReference type="InterPro" id="IPR013149">
    <property type="entry name" value="ADH-like_C"/>
</dbReference>
<dbReference type="SUPFAM" id="SSF50129">
    <property type="entry name" value="GroES-like"/>
    <property type="match status" value="1"/>
</dbReference>
<gene>
    <name evidence="8" type="ORF">ACFO3S_16155</name>
</gene>
<dbReference type="RefSeq" id="WP_378098241.1">
    <property type="nucleotide sequence ID" value="NZ_JBHSEP010000011.1"/>
</dbReference>
<protein>
    <submittedName>
        <fullName evidence="8">NAD(P)-dependent alcohol dehydrogenase</fullName>
    </submittedName>
</protein>
<dbReference type="CDD" id="cd05285">
    <property type="entry name" value="sorbitol_DH"/>
    <property type="match status" value="1"/>
</dbReference>
<evidence type="ECO:0000256" key="3">
    <source>
        <dbReference type="ARBA" id="ARBA00022723"/>
    </source>
</evidence>
<dbReference type="PANTHER" id="PTHR43161:SF9">
    <property type="entry name" value="SORBITOL DEHYDROGENASE"/>
    <property type="match status" value="1"/>
</dbReference>
<evidence type="ECO:0000313" key="9">
    <source>
        <dbReference type="Proteomes" id="UP001596028"/>
    </source>
</evidence>
<dbReference type="Pfam" id="PF08240">
    <property type="entry name" value="ADH_N"/>
    <property type="match status" value="1"/>
</dbReference>
<dbReference type="InterPro" id="IPR036291">
    <property type="entry name" value="NAD(P)-bd_dom_sf"/>
</dbReference>
<dbReference type="SUPFAM" id="SSF51735">
    <property type="entry name" value="NAD(P)-binding Rossmann-fold domains"/>
    <property type="match status" value="1"/>
</dbReference>
<name>A0ABV9FF12_9BACL</name>
<keyword evidence="3 6" id="KW-0479">Metal-binding</keyword>
<evidence type="ECO:0000256" key="6">
    <source>
        <dbReference type="RuleBase" id="RU361277"/>
    </source>
</evidence>
<dbReference type="InterPro" id="IPR045306">
    <property type="entry name" value="SDH-like"/>
</dbReference>
<keyword evidence="9" id="KW-1185">Reference proteome</keyword>
<organism evidence="8 9">
    <name type="scientific">Cohnella hongkongensis</name>
    <dbReference type="NCBI Taxonomy" id="178337"/>
    <lineage>
        <taxon>Bacteria</taxon>
        <taxon>Bacillati</taxon>
        <taxon>Bacillota</taxon>
        <taxon>Bacilli</taxon>
        <taxon>Bacillales</taxon>
        <taxon>Paenibacillaceae</taxon>
        <taxon>Cohnella</taxon>
    </lineage>
</organism>
<evidence type="ECO:0000259" key="7">
    <source>
        <dbReference type="SMART" id="SM00829"/>
    </source>
</evidence>
<comment type="caution">
    <text evidence="8">The sequence shown here is derived from an EMBL/GenBank/DDBJ whole genome shotgun (WGS) entry which is preliminary data.</text>
</comment>
<dbReference type="InterPro" id="IPR002328">
    <property type="entry name" value="ADH_Zn_CS"/>
</dbReference>
<dbReference type="SMART" id="SM00829">
    <property type="entry name" value="PKS_ER"/>
    <property type="match status" value="1"/>
</dbReference>
<dbReference type="InterPro" id="IPR013154">
    <property type="entry name" value="ADH-like_N"/>
</dbReference>
<feature type="domain" description="Enoyl reductase (ER)" evidence="7">
    <location>
        <begin position="16"/>
        <end position="347"/>
    </location>
</feature>
<keyword evidence="5" id="KW-0560">Oxidoreductase</keyword>